<evidence type="ECO:0000256" key="5">
    <source>
        <dbReference type="ARBA" id="ARBA00023136"/>
    </source>
</evidence>
<organism evidence="8 9">
    <name type="scientific">Orbus sasakiae</name>
    <dbReference type="NCBI Taxonomy" id="1078475"/>
    <lineage>
        <taxon>Bacteria</taxon>
        <taxon>Pseudomonadati</taxon>
        <taxon>Pseudomonadota</taxon>
        <taxon>Gammaproteobacteria</taxon>
        <taxon>Orbales</taxon>
        <taxon>Orbaceae</taxon>
        <taxon>Orbus</taxon>
    </lineage>
</organism>
<dbReference type="Gene3D" id="2.60.450.10">
    <property type="entry name" value="Lipopolysaccharide (LPS) transport protein A like domain"/>
    <property type="match status" value="1"/>
</dbReference>
<comment type="subcellular location">
    <subcellularLocation>
        <location evidence="6">Cell inner membrane</location>
        <topology evidence="6">Single-pass membrane protein</topology>
    </subcellularLocation>
</comment>
<gene>
    <name evidence="6 8" type="primary">lptC</name>
    <name evidence="8" type="ORF">GCM10023211_17780</name>
</gene>
<dbReference type="PANTHER" id="PTHR37481:SF1">
    <property type="entry name" value="LIPOPOLYSACCHARIDE EXPORT SYSTEM PROTEIN LPTC"/>
    <property type="match status" value="1"/>
</dbReference>
<comment type="function">
    <text evidence="7">Required for the translocation of lipopolysaccharide (LPS) from the inner membrane to the outer membrane.</text>
</comment>
<keyword evidence="2 6" id="KW-0997">Cell inner membrane</keyword>
<reference evidence="9" key="1">
    <citation type="journal article" date="2019" name="Int. J. Syst. Evol. Microbiol.">
        <title>The Global Catalogue of Microorganisms (GCM) 10K type strain sequencing project: providing services to taxonomists for standard genome sequencing and annotation.</title>
        <authorList>
            <consortium name="The Broad Institute Genomics Platform"/>
            <consortium name="The Broad Institute Genome Sequencing Center for Infectious Disease"/>
            <person name="Wu L."/>
            <person name="Ma J."/>
        </authorList>
    </citation>
    <scope>NUCLEOTIDE SEQUENCE [LARGE SCALE GENOMIC DNA]</scope>
    <source>
        <strain evidence="9">JCM 18050</strain>
    </source>
</reference>
<proteinExistence type="inferred from homology"/>
<protein>
    <recommendedName>
        <fullName evidence="6 7">Lipopolysaccharide export system protein LptC</fullName>
    </recommendedName>
</protein>
<comment type="subunit">
    <text evidence="6">Component of the lipopolysaccharide transport and assembly complex. Interacts with LptA and the LptBFG transporter complex.</text>
</comment>
<keyword evidence="5 6" id="KW-0472">Membrane</keyword>
<keyword evidence="9" id="KW-1185">Reference proteome</keyword>
<dbReference type="EMBL" id="BAABHY010000003">
    <property type="protein sequence ID" value="GAA5111806.1"/>
    <property type="molecule type" value="Genomic_DNA"/>
</dbReference>
<dbReference type="Proteomes" id="UP001500171">
    <property type="component" value="Unassembled WGS sequence"/>
</dbReference>
<comment type="function">
    <text evidence="6">Involved in the assembly of lipopolysaccharide (LPS). Required for the translocation of LPS from the inner membrane to the outer membrane. Facilitates the transfer of LPS from the inner membrane to the periplasmic protein LptA. Could be a docking site for LptA.</text>
</comment>
<dbReference type="NCBIfam" id="TIGR04409">
    <property type="entry name" value="LptC_YrbK"/>
    <property type="match status" value="1"/>
</dbReference>
<evidence type="ECO:0000256" key="6">
    <source>
        <dbReference type="HAMAP-Rule" id="MF_01915"/>
    </source>
</evidence>
<name>A0ABP9NF00_9GAMM</name>
<dbReference type="PANTHER" id="PTHR37481">
    <property type="entry name" value="LIPOPOLYSACCHARIDE EXPORT SYSTEM PROTEIN LPTC"/>
    <property type="match status" value="1"/>
</dbReference>
<evidence type="ECO:0000256" key="4">
    <source>
        <dbReference type="ARBA" id="ARBA00022989"/>
    </source>
</evidence>
<dbReference type="InterPro" id="IPR010664">
    <property type="entry name" value="LipoPS_assembly_LptC-rel"/>
</dbReference>
<dbReference type="PIRSF" id="PIRSF028513">
    <property type="entry name" value="LptC"/>
    <property type="match status" value="1"/>
</dbReference>
<dbReference type="Pfam" id="PF06835">
    <property type="entry name" value="LptC"/>
    <property type="match status" value="1"/>
</dbReference>
<dbReference type="RefSeq" id="WP_345491308.1">
    <property type="nucleotide sequence ID" value="NZ_BAABHY010000003.1"/>
</dbReference>
<dbReference type="InterPro" id="IPR052363">
    <property type="entry name" value="LPS_export_LptC"/>
</dbReference>
<evidence type="ECO:0000256" key="2">
    <source>
        <dbReference type="ARBA" id="ARBA00022519"/>
    </source>
</evidence>
<sequence>MKKKNIIYILLIILAMGIYYYQRDDTESPELETIDLSTEPIYQSDRMETTIYDPLGNLSYKIIADNVKHFEDSGETLFQSPNITLYNQDNLITWHILANKATLTRDKLLYLNDKVILKNILPDAQLQRILTDNAKVDLTTQVVTSDDQVTIEGTSFTSTGTGLLGNLRNKTADILENVKTYYNAPNIETSNTTN</sequence>
<dbReference type="InterPro" id="IPR026265">
    <property type="entry name" value="LptC"/>
</dbReference>
<keyword evidence="3 6" id="KW-0812">Transmembrane</keyword>
<keyword evidence="4 6" id="KW-1133">Transmembrane helix</keyword>
<comment type="caution">
    <text evidence="8">The sequence shown here is derived from an EMBL/GenBank/DDBJ whole genome shotgun (WGS) entry which is preliminary data.</text>
</comment>
<evidence type="ECO:0000313" key="8">
    <source>
        <dbReference type="EMBL" id="GAA5111806.1"/>
    </source>
</evidence>
<dbReference type="HAMAP" id="MF_01915">
    <property type="entry name" value="LPS_assembly_LptC"/>
    <property type="match status" value="1"/>
</dbReference>
<keyword evidence="1 6" id="KW-1003">Cell membrane</keyword>
<comment type="similarity">
    <text evidence="6 7">Belongs to the LptC family.</text>
</comment>
<accession>A0ABP9NF00</accession>
<evidence type="ECO:0000256" key="3">
    <source>
        <dbReference type="ARBA" id="ARBA00022692"/>
    </source>
</evidence>
<evidence type="ECO:0000256" key="7">
    <source>
        <dbReference type="PIRNR" id="PIRNR028513"/>
    </source>
</evidence>
<evidence type="ECO:0000313" key="9">
    <source>
        <dbReference type="Proteomes" id="UP001500171"/>
    </source>
</evidence>
<evidence type="ECO:0000256" key="1">
    <source>
        <dbReference type="ARBA" id="ARBA00022475"/>
    </source>
</evidence>
<feature type="transmembrane region" description="Helical" evidence="6">
    <location>
        <begin position="5"/>
        <end position="21"/>
    </location>
</feature>